<organism evidence="1 2">
    <name type="scientific">Eragrostis curvula</name>
    <name type="common">weeping love grass</name>
    <dbReference type="NCBI Taxonomy" id="38414"/>
    <lineage>
        <taxon>Eukaryota</taxon>
        <taxon>Viridiplantae</taxon>
        <taxon>Streptophyta</taxon>
        <taxon>Embryophyta</taxon>
        <taxon>Tracheophyta</taxon>
        <taxon>Spermatophyta</taxon>
        <taxon>Magnoliopsida</taxon>
        <taxon>Liliopsida</taxon>
        <taxon>Poales</taxon>
        <taxon>Poaceae</taxon>
        <taxon>PACMAD clade</taxon>
        <taxon>Chloridoideae</taxon>
        <taxon>Eragrostideae</taxon>
        <taxon>Eragrostidinae</taxon>
        <taxon>Eragrostis</taxon>
    </lineage>
</organism>
<evidence type="ECO:0000313" key="1">
    <source>
        <dbReference type="EMBL" id="TVU00679.1"/>
    </source>
</evidence>
<reference evidence="1 2" key="1">
    <citation type="journal article" date="2019" name="Sci. Rep.">
        <title>A high-quality genome of Eragrostis curvula grass provides insights into Poaceae evolution and supports new strategies to enhance forage quality.</title>
        <authorList>
            <person name="Carballo J."/>
            <person name="Santos B.A.C.M."/>
            <person name="Zappacosta D."/>
            <person name="Garbus I."/>
            <person name="Selva J.P."/>
            <person name="Gallo C.A."/>
            <person name="Diaz A."/>
            <person name="Albertini E."/>
            <person name="Caccamo M."/>
            <person name="Echenique V."/>
        </authorList>
    </citation>
    <scope>NUCLEOTIDE SEQUENCE [LARGE SCALE GENOMIC DNA]</scope>
    <source>
        <strain evidence="2">cv. Victoria</strain>
        <tissue evidence="1">Leaf</tissue>
    </source>
</reference>
<name>A0A5J9SP31_9POAL</name>
<sequence>MGHILPCLDNIEDWMQTSVQLPSQRPMEPWIRGWSRVENCRFWALESGNDGMLKADCLLPQVYEPTVWLLRDAWDIGLLLDRYHVLDLAHKNWTLCS</sequence>
<evidence type="ECO:0000313" key="2">
    <source>
        <dbReference type="Proteomes" id="UP000324897"/>
    </source>
</evidence>
<comment type="caution">
    <text evidence="1">The sequence shown here is derived from an EMBL/GenBank/DDBJ whole genome shotgun (WGS) entry which is preliminary data.</text>
</comment>
<proteinExistence type="predicted"/>
<feature type="non-terminal residue" evidence="1">
    <location>
        <position position="1"/>
    </location>
</feature>
<dbReference type="Proteomes" id="UP000324897">
    <property type="component" value="Unassembled WGS sequence"/>
</dbReference>
<protein>
    <submittedName>
        <fullName evidence="1">Uncharacterized protein</fullName>
    </submittedName>
</protein>
<accession>A0A5J9SP31</accession>
<dbReference type="AlphaFoldDB" id="A0A5J9SP31"/>
<keyword evidence="2" id="KW-1185">Reference proteome</keyword>
<dbReference type="Gramene" id="TVU00679">
    <property type="protein sequence ID" value="TVU00679"/>
    <property type="gene ID" value="EJB05_53887"/>
</dbReference>
<gene>
    <name evidence="1" type="ORF">EJB05_53887</name>
</gene>
<dbReference type="EMBL" id="RWGY01000558">
    <property type="protein sequence ID" value="TVU00679.1"/>
    <property type="molecule type" value="Genomic_DNA"/>
</dbReference>